<feature type="transmembrane region" description="Helical" evidence="8">
    <location>
        <begin position="618"/>
        <end position="639"/>
    </location>
</feature>
<dbReference type="FunFam" id="1.20.1560.10:FF:000006">
    <property type="entry name" value="ATP-binding cassette, sub-family C (CFTR/MRP), member 9"/>
    <property type="match status" value="1"/>
</dbReference>
<dbReference type="Gene3D" id="3.40.50.300">
    <property type="entry name" value="P-loop containing nucleotide triphosphate hydrolases"/>
    <property type="match status" value="1"/>
</dbReference>
<evidence type="ECO:0000256" key="1">
    <source>
        <dbReference type="ARBA" id="ARBA00022448"/>
    </source>
</evidence>
<name>A0A3S3PBR4_9ACAR</name>
<feature type="coiled-coil region" evidence="7">
    <location>
        <begin position="200"/>
        <end position="227"/>
    </location>
</feature>
<keyword evidence="11" id="KW-1185">Reference proteome</keyword>
<feature type="transmembrane region" description="Helical" evidence="8">
    <location>
        <begin position="548"/>
        <end position="573"/>
    </location>
</feature>
<evidence type="ECO:0000256" key="7">
    <source>
        <dbReference type="SAM" id="Coils"/>
    </source>
</evidence>
<dbReference type="CDD" id="cd18595">
    <property type="entry name" value="ABC_6TM_MRP1_2_3_6_D1_like"/>
    <property type="match status" value="1"/>
</dbReference>
<evidence type="ECO:0000256" key="2">
    <source>
        <dbReference type="ARBA" id="ARBA00022692"/>
    </source>
</evidence>
<dbReference type="GO" id="GO:0016020">
    <property type="term" value="C:membrane"/>
    <property type="evidence" value="ECO:0007669"/>
    <property type="project" value="InterPro"/>
</dbReference>
<keyword evidence="6 8" id="KW-0472">Membrane</keyword>
<dbReference type="PANTHER" id="PTHR24223">
    <property type="entry name" value="ATP-BINDING CASSETTE SUB-FAMILY C"/>
    <property type="match status" value="1"/>
</dbReference>
<dbReference type="SUPFAM" id="SSF52540">
    <property type="entry name" value="P-loop containing nucleoside triphosphate hydrolases"/>
    <property type="match status" value="1"/>
</dbReference>
<protein>
    <recommendedName>
        <fullName evidence="9">ABC transmembrane type-1 domain-containing protein</fullName>
    </recommendedName>
</protein>
<dbReference type="InterPro" id="IPR036640">
    <property type="entry name" value="ABC1_TM_sf"/>
</dbReference>
<feature type="transmembrane region" description="Helical" evidence="8">
    <location>
        <begin position="58"/>
        <end position="76"/>
    </location>
</feature>
<keyword evidence="5 8" id="KW-1133">Transmembrane helix</keyword>
<dbReference type="InterPro" id="IPR050173">
    <property type="entry name" value="ABC_transporter_C-like"/>
</dbReference>
<feature type="transmembrane region" description="Helical" evidence="8">
    <location>
        <begin position="757"/>
        <end position="779"/>
    </location>
</feature>
<reference evidence="10 11" key="1">
    <citation type="journal article" date="2018" name="Gigascience">
        <title>Genomes of trombidid mites reveal novel predicted allergens and laterally-transferred genes associated with secondary metabolism.</title>
        <authorList>
            <person name="Dong X."/>
            <person name="Chaisiri K."/>
            <person name="Xia D."/>
            <person name="Armstrong S.D."/>
            <person name="Fang Y."/>
            <person name="Donnelly M.J."/>
            <person name="Kadowaki T."/>
            <person name="McGarry J.W."/>
            <person name="Darby A.C."/>
            <person name="Makepeace B.L."/>
        </authorList>
    </citation>
    <scope>NUCLEOTIDE SEQUENCE [LARGE SCALE GENOMIC DNA]</scope>
    <source>
        <strain evidence="10">UoL-WK</strain>
    </source>
</reference>
<evidence type="ECO:0000259" key="9">
    <source>
        <dbReference type="PROSITE" id="PS50929"/>
    </source>
</evidence>
<evidence type="ECO:0000313" key="11">
    <source>
        <dbReference type="Proteomes" id="UP000285301"/>
    </source>
</evidence>
<gene>
    <name evidence="10" type="ORF">B4U79_00829</name>
</gene>
<dbReference type="Proteomes" id="UP000285301">
    <property type="component" value="Unassembled WGS sequence"/>
</dbReference>
<dbReference type="AlphaFoldDB" id="A0A3S3PBR4"/>
<feature type="transmembrane region" description="Helical" evidence="8">
    <location>
        <begin position="264"/>
        <end position="291"/>
    </location>
</feature>
<evidence type="ECO:0000256" key="6">
    <source>
        <dbReference type="ARBA" id="ARBA00023136"/>
    </source>
</evidence>
<dbReference type="EMBL" id="NCKU01004888">
    <property type="protein sequence ID" value="RWS05310.1"/>
    <property type="molecule type" value="Genomic_DNA"/>
</dbReference>
<keyword evidence="3" id="KW-0547">Nucleotide-binding</keyword>
<feature type="transmembrane region" description="Helical" evidence="8">
    <location>
        <begin position="178"/>
        <end position="199"/>
    </location>
</feature>
<dbReference type="OrthoDB" id="6514936at2759"/>
<feature type="domain" description="ABC transmembrane type-1" evidence="9">
    <location>
        <begin position="48"/>
        <end position="328"/>
    </location>
</feature>
<sequence>MCSELKSERMSKMFDSCKEKYRRNSREGSKNINLFFILWSLGKYPFCGGIFLELLDIVFTYISPLLLGAMIGFLTSKEPLWHGIVLGIGFSLTSLLAQLCGSHHEYFLELSGVRIKSALMSAVYKKMFKLSSGARREYIAGDISNLLSIDTEEVFECILWLPQIIGLPLRIAISFYILWRYLGIFTFSIFGVLLILGPISTLVSNKLNKLQEEQMELKDKRVSQISELLNGIKVWKLYAWEKLFLKKISDTREAELKNILITSFLSSIFAILWNMSSSILACVCFSLYILFNDNDLMTAKTVFVSLSVFELLRYPTSFLPDVITKIIRARVSYLRLRDFLIAEESDVQCIGNTIDESNLAIKIENCSFSWSKDGASALNELNFNIEKGTLVAIVGSVGSVDKIIILKDGHIEAEGTYGELSARGYLDFAPDEEKNDFESADKFDKKDTTFVSTSITSPRRLRRRSTLVSESSSEGALVEEEIHEVGEIHISLYLKYFKKAGVFIVVLTFLSYVGSCGCDFGANFWLSIWTDQPLSVLKNSKDREFRLYIYWAIIATEALFVLMSSIAGFYGGVNASRIFHREMLLSVLRSPLSFFDVTPAGRIINRFSKDILTVDFDIPWSLNELINCYISLVIIFAVISFSSPYFIFGLFIFGLLYYILYKLYIRTSRQLKHLESISNSPVYNHFNGSIYGSATIRAFGVEQFFIQKSYENINENLICYYYQQSAVRWLEIWMEFIGVFIIFTISLIVLLDRDKFYPGFAALILTYSTQIIASFAWLVRLASDAETHMVATERINEYSNLQAEAEWNFFERKPDIHWPRAGRIEFENYSTSIIVLFDGRIVEAGTPSELLSNKDSNFYAMAQEAGLVS</sequence>
<evidence type="ECO:0000256" key="8">
    <source>
        <dbReference type="SAM" id="Phobius"/>
    </source>
</evidence>
<keyword evidence="1" id="KW-0813">Transport</keyword>
<comment type="caution">
    <text evidence="10">The sequence shown here is derived from an EMBL/GenBank/DDBJ whole genome shotgun (WGS) entry which is preliminary data.</text>
</comment>
<dbReference type="STRING" id="1965070.A0A3S3PBR4"/>
<dbReference type="PROSITE" id="PS50929">
    <property type="entry name" value="ABC_TM1F"/>
    <property type="match status" value="2"/>
</dbReference>
<accession>A0A3S3PBR4</accession>
<feature type="domain" description="ABC transmembrane type-1" evidence="9">
    <location>
        <begin position="506"/>
        <end position="787"/>
    </location>
</feature>
<evidence type="ECO:0000256" key="5">
    <source>
        <dbReference type="ARBA" id="ARBA00022989"/>
    </source>
</evidence>
<dbReference type="GO" id="GO:0140359">
    <property type="term" value="F:ABC-type transporter activity"/>
    <property type="evidence" value="ECO:0007669"/>
    <property type="project" value="InterPro"/>
</dbReference>
<feature type="transmembrane region" description="Helical" evidence="8">
    <location>
        <begin position="502"/>
        <end position="528"/>
    </location>
</feature>
<evidence type="ECO:0000313" key="10">
    <source>
        <dbReference type="EMBL" id="RWS05310.1"/>
    </source>
</evidence>
<dbReference type="InterPro" id="IPR011527">
    <property type="entry name" value="ABC1_TM_dom"/>
</dbReference>
<dbReference type="InterPro" id="IPR027417">
    <property type="entry name" value="P-loop_NTPase"/>
</dbReference>
<feature type="transmembrane region" description="Helical" evidence="8">
    <location>
        <begin position="645"/>
        <end position="664"/>
    </location>
</feature>
<feature type="transmembrane region" description="Helical" evidence="8">
    <location>
        <begin position="732"/>
        <end position="751"/>
    </location>
</feature>
<evidence type="ECO:0000256" key="4">
    <source>
        <dbReference type="ARBA" id="ARBA00022840"/>
    </source>
</evidence>
<dbReference type="Gene3D" id="1.20.1560.10">
    <property type="entry name" value="ABC transporter type 1, transmembrane domain"/>
    <property type="match status" value="2"/>
</dbReference>
<dbReference type="GO" id="GO:0005524">
    <property type="term" value="F:ATP binding"/>
    <property type="evidence" value="ECO:0007669"/>
    <property type="project" value="UniProtKB-KW"/>
</dbReference>
<evidence type="ECO:0000256" key="3">
    <source>
        <dbReference type="ARBA" id="ARBA00022741"/>
    </source>
</evidence>
<keyword evidence="2 8" id="KW-0812">Transmembrane</keyword>
<proteinExistence type="predicted"/>
<dbReference type="Pfam" id="PF00664">
    <property type="entry name" value="ABC_membrane"/>
    <property type="match status" value="2"/>
</dbReference>
<dbReference type="FunFam" id="1.20.1560.10:FF:000063">
    <property type="entry name" value="Multidrug resistance protein ABC transporter"/>
    <property type="match status" value="1"/>
</dbReference>
<dbReference type="CDD" id="cd18603">
    <property type="entry name" value="ABC_6TM_MRP1_2_3_6_D2_like"/>
    <property type="match status" value="1"/>
</dbReference>
<dbReference type="SUPFAM" id="SSF90123">
    <property type="entry name" value="ABC transporter transmembrane region"/>
    <property type="match status" value="2"/>
</dbReference>
<organism evidence="10 11">
    <name type="scientific">Dinothrombium tinctorium</name>
    <dbReference type="NCBI Taxonomy" id="1965070"/>
    <lineage>
        <taxon>Eukaryota</taxon>
        <taxon>Metazoa</taxon>
        <taxon>Ecdysozoa</taxon>
        <taxon>Arthropoda</taxon>
        <taxon>Chelicerata</taxon>
        <taxon>Arachnida</taxon>
        <taxon>Acari</taxon>
        <taxon>Acariformes</taxon>
        <taxon>Trombidiformes</taxon>
        <taxon>Prostigmata</taxon>
        <taxon>Anystina</taxon>
        <taxon>Parasitengona</taxon>
        <taxon>Trombidioidea</taxon>
        <taxon>Trombidiidae</taxon>
        <taxon>Dinothrombium</taxon>
    </lineage>
</organism>
<feature type="transmembrane region" description="Helical" evidence="8">
    <location>
        <begin position="32"/>
        <end position="52"/>
    </location>
</feature>
<keyword evidence="4" id="KW-0067">ATP-binding</keyword>
<keyword evidence="7" id="KW-0175">Coiled coil</keyword>